<dbReference type="SUPFAM" id="SSF56784">
    <property type="entry name" value="HAD-like"/>
    <property type="match status" value="1"/>
</dbReference>
<dbReference type="GO" id="GO:0016791">
    <property type="term" value="F:phosphatase activity"/>
    <property type="evidence" value="ECO:0007669"/>
    <property type="project" value="TreeGrafter"/>
</dbReference>
<proteinExistence type="predicted"/>
<accession>A0AAN8XKK7</accession>
<dbReference type="InterPro" id="IPR023214">
    <property type="entry name" value="HAD_sf"/>
</dbReference>
<evidence type="ECO:0000313" key="1">
    <source>
        <dbReference type="EMBL" id="KAK7081838.1"/>
    </source>
</evidence>
<dbReference type="InterPro" id="IPR006357">
    <property type="entry name" value="HAD-SF_hydro_IIA"/>
</dbReference>
<dbReference type="GO" id="GO:0004427">
    <property type="term" value="F:inorganic diphosphate phosphatase activity"/>
    <property type="evidence" value="ECO:0007669"/>
    <property type="project" value="TreeGrafter"/>
</dbReference>
<dbReference type="GO" id="GO:0005829">
    <property type="term" value="C:cytosol"/>
    <property type="evidence" value="ECO:0007669"/>
    <property type="project" value="TreeGrafter"/>
</dbReference>
<dbReference type="EMBL" id="JAXCGZ010004402">
    <property type="protein sequence ID" value="KAK7081838.1"/>
    <property type="molecule type" value="Genomic_DNA"/>
</dbReference>
<feature type="non-terminal residue" evidence="1">
    <location>
        <position position="103"/>
    </location>
</feature>
<keyword evidence="2" id="KW-1185">Reference proteome</keyword>
<reference evidence="1 2" key="1">
    <citation type="submission" date="2023-11" db="EMBL/GenBank/DDBJ databases">
        <title>Halocaridina rubra genome assembly.</title>
        <authorList>
            <person name="Smith C."/>
        </authorList>
    </citation>
    <scope>NUCLEOTIDE SEQUENCE [LARGE SCALE GENOMIC DNA]</scope>
    <source>
        <strain evidence="1">EP-1</strain>
        <tissue evidence="1">Whole</tissue>
    </source>
</reference>
<sequence length="103" mass="11140">MSNWLEKPIEGVLLDITGVLYESGEGIGTVIPGSVNAVKRLKESGIPVRLVTNETCSTRRAVVEKLRNHGYSISEPDVFSPVPAVIAILRERGLSPHTLVHPA</sequence>
<dbReference type="AlphaFoldDB" id="A0AAN8XKK7"/>
<dbReference type="PANTHER" id="PTHR19288:SF44">
    <property type="entry name" value="PHOSPHOLYSINE PHOSPHOHISTIDINE INORGANIC PYROPHOSPHATE PHOSPHATASE"/>
    <property type="match status" value="1"/>
</dbReference>
<organism evidence="1 2">
    <name type="scientific">Halocaridina rubra</name>
    <name type="common">Hawaiian red shrimp</name>
    <dbReference type="NCBI Taxonomy" id="373956"/>
    <lineage>
        <taxon>Eukaryota</taxon>
        <taxon>Metazoa</taxon>
        <taxon>Ecdysozoa</taxon>
        <taxon>Arthropoda</taxon>
        <taxon>Crustacea</taxon>
        <taxon>Multicrustacea</taxon>
        <taxon>Malacostraca</taxon>
        <taxon>Eumalacostraca</taxon>
        <taxon>Eucarida</taxon>
        <taxon>Decapoda</taxon>
        <taxon>Pleocyemata</taxon>
        <taxon>Caridea</taxon>
        <taxon>Atyoidea</taxon>
        <taxon>Atyidae</taxon>
        <taxon>Halocaridina</taxon>
    </lineage>
</organism>
<dbReference type="Proteomes" id="UP001381693">
    <property type="component" value="Unassembled WGS sequence"/>
</dbReference>
<gene>
    <name evidence="1" type="ORF">SK128_017367</name>
</gene>
<dbReference type="InterPro" id="IPR036412">
    <property type="entry name" value="HAD-like_sf"/>
</dbReference>
<name>A0AAN8XKK7_HALRR</name>
<dbReference type="Pfam" id="PF13344">
    <property type="entry name" value="Hydrolase_6"/>
    <property type="match status" value="1"/>
</dbReference>
<protein>
    <submittedName>
        <fullName evidence="1">Uncharacterized protein</fullName>
    </submittedName>
</protein>
<evidence type="ECO:0000313" key="2">
    <source>
        <dbReference type="Proteomes" id="UP001381693"/>
    </source>
</evidence>
<comment type="caution">
    <text evidence="1">The sequence shown here is derived from an EMBL/GenBank/DDBJ whole genome shotgun (WGS) entry which is preliminary data.</text>
</comment>
<dbReference type="Gene3D" id="3.40.50.1000">
    <property type="entry name" value="HAD superfamily/HAD-like"/>
    <property type="match status" value="2"/>
</dbReference>
<dbReference type="PANTHER" id="PTHR19288">
    <property type="entry name" value="4-NITROPHENYLPHOSPHATASE-RELATED"/>
    <property type="match status" value="1"/>
</dbReference>